<feature type="compositionally biased region" description="Basic and acidic residues" evidence="2">
    <location>
        <begin position="2028"/>
        <end position="2041"/>
    </location>
</feature>
<reference evidence="4" key="2">
    <citation type="submission" date="2013-12" db="EMBL/GenBank/DDBJ databases">
        <title>Evolution of pathogenesis and genome organization in the Tremellales.</title>
        <authorList>
            <person name="Cuomo C."/>
            <person name="Litvintseva A."/>
            <person name="Heitman J."/>
            <person name="Chen Y."/>
            <person name="Sun S."/>
            <person name="Springer D."/>
            <person name="Dromer F."/>
            <person name="Young S."/>
            <person name="Zeng Q."/>
            <person name="Chapman S."/>
            <person name="Gujja S."/>
            <person name="Saif S."/>
            <person name="Birren B."/>
        </authorList>
    </citation>
    <scope>NUCLEOTIDE SEQUENCE [LARGE SCALE GENOMIC DNA]</scope>
    <source>
        <strain evidence="4">CBS 10435</strain>
    </source>
</reference>
<reference evidence="3 4" key="1">
    <citation type="submission" date="2013-07" db="EMBL/GenBank/DDBJ databases">
        <title>The Genome Sequence of Kwoniella mangroviensis CBS10435.</title>
        <authorList>
            <consortium name="The Broad Institute Genome Sequencing Platform"/>
            <person name="Cuomo C."/>
            <person name="Litvintseva A."/>
            <person name="Chen Y."/>
            <person name="Heitman J."/>
            <person name="Sun S."/>
            <person name="Springer D."/>
            <person name="Dromer F."/>
            <person name="Young S.K."/>
            <person name="Zeng Q."/>
            <person name="Gargeya S."/>
            <person name="Fitzgerald M."/>
            <person name="Abouelleil A."/>
            <person name="Alvarado L."/>
            <person name="Berlin A.M."/>
            <person name="Chapman S.B."/>
            <person name="Dewar J."/>
            <person name="Goldberg J."/>
            <person name="Griggs A."/>
            <person name="Gujja S."/>
            <person name="Hansen M."/>
            <person name="Howarth C."/>
            <person name="Imamovic A."/>
            <person name="Larimer J."/>
            <person name="McCowan C."/>
            <person name="Murphy C."/>
            <person name="Pearson M."/>
            <person name="Priest M."/>
            <person name="Roberts A."/>
            <person name="Saif S."/>
            <person name="Shea T."/>
            <person name="Sykes S."/>
            <person name="Wortman J."/>
            <person name="Nusbaum C."/>
            <person name="Birren B."/>
        </authorList>
    </citation>
    <scope>NUCLEOTIDE SEQUENCE [LARGE SCALE GENOMIC DNA]</scope>
    <source>
        <strain evidence="3 4">CBS 10435</strain>
    </source>
</reference>
<feature type="compositionally biased region" description="Basic and acidic residues" evidence="2">
    <location>
        <begin position="517"/>
        <end position="556"/>
    </location>
</feature>
<feature type="compositionally biased region" description="Low complexity" evidence="2">
    <location>
        <begin position="1921"/>
        <end position="1934"/>
    </location>
</feature>
<keyword evidence="4" id="KW-1185">Reference proteome</keyword>
<feature type="compositionally biased region" description="Basic and acidic residues" evidence="2">
    <location>
        <begin position="1447"/>
        <end position="1461"/>
    </location>
</feature>
<feature type="compositionally biased region" description="Low complexity" evidence="2">
    <location>
        <begin position="1156"/>
        <end position="1173"/>
    </location>
</feature>
<feature type="compositionally biased region" description="Polar residues" evidence="2">
    <location>
        <begin position="904"/>
        <end position="913"/>
    </location>
</feature>
<evidence type="ECO:0000313" key="3">
    <source>
        <dbReference type="EMBL" id="OCF54286.1"/>
    </source>
</evidence>
<feature type="compositionally biased region" description="Basic and acidic residues" evidence="2">
    <location>
        <begin position="1138"/>
        <end position="1155"/>
    </location>
</feature>
<feature type="compositionally biased region" description="Basic and acidic residues" evidence="2">
    <location>
        <begin position="841"/>
        <end position="853"/>
    </location>
</feature>
<evidence type="ECO:0000256" key="2">
    <source>
        <dbReference type="SAM" id="MobiDB-lite"/>
    </source>
</evidence>
<feature type="region of interest" description="Disordered" evidence="2">
    <location>
        <begin position="1749"/>
        <end position="1776"/>
    </location>
</feature>
<feature type="compositionally biased region" description="Polar residues" evidence="2">
    <location>
        <begin position="948"/>
        <end position="959"/>
    </location>
</feature>
<dbReference type="Proteomes" id="UP000092583">
    <property type="component" value="Unassembled WGS sequence"/>
</dbReference>
<feature type="compositionally biased region" description="Low complexity" evidence="2">
    <location>
        <begin position="1967"/>
        <end position="1977"/>
    </location>
</feature>
<gene>
    <name evidence="3" type="ORF">L486_08200</name>
</gene>
<feature type="region of interest" description="Disordered" evidence="2">
    <location>
        <begin position="441"/>
        <end position="463"/>
    </location>
</feature>
<feature type="region of interest" description="Disordered" evidence="2">
    <location>
        <begin position="1"/>
        <end position="89"/>
    </location>
</feature>
<feature type="compositionally biased region" description="Basic and acidic residues" evidence="2">
    <location>
        <begin position="983"/>
        <end position="1027"/>
    </location>
</feature>
<feature type="region of interest" description="Disordered" evidence="2">
    <location>
        <begin position="483"/>
        <end position="584"/>
    </location>
</feature>
<feature type="compositionally biased region" description="Basic and acidic residues" evidence="2">
    <location>
        <begin position="770"/>
        <end position="784"/>
    </location>
</feature>
<feature type="region of interest" description="Disordered" evidence="2">
    <location>
        <begin position="1393"/>
        <end position="1546"/>
    </location>
</feature>
<organism evidence="3 4">
    <name type="scientific">Kwoniella mangroviensis CBS 10435</name>
    <dbReference type="NCBI Taxonomy" id="1331196"/>
    <lineage>
        <taxon>Eukaryota</taxon>
        <taxon>Fungi</taxon>
        <taxon>Dikarya</taxon>
        <taxon>Basidiomycota</taxon>
        <taxon>Agaricomycotina</taxon>
        <taxon>Tremellomycetes</taxon>
        <taxon>Tremellales</taxon>
        <taxon>Cryptococcaceae</taxon>
        <taxon>Kwoniella</taxon>
    </lineage>
</organism>
<feature type="region of interest" description="Disordered" evidence="2">
    <location>
        <begin position="277"/>
        <end position="297"/>
    </location>
</feature>
<name>A0A1B9IFE7_9TREE</name>
<feature type="compositionally biased region" description="Basic and acidic residues" evidence="2">
    <location>
        <begin position="1765"/>
        <end position="1776"/>
    </location>
</feature>
<feature type="region of interest" description="Disordered" evidence="2">
    <location>
        <begin position="770"/>
        <end position="853"/>
    </location>
</feature>
<feature type="region of interest" description="Disordered" evidence="2">
    <location>
        <begin position="169"/>
        <end position="227"/>
    </location>
</feature>
<feature type="compositionally biased region" description="Polar residues" evidence="2">
    <location>
        <begin position="1840"/>
        <end position="1850"/>
    </location>
</feature>
<sequence length="2065" mass="230705">MFAPPGVDSSSSGEETTPPPSPIPQRVKPRFSFRSLFSPTSGVGSSTHHSRTLRKGKVKPPTNEEVKHSTPVEAAEADPKLPTDENDLLTPKKRVRIYAGELQSGERARGLTNNLGEGVRDSLSIKNQETILNTDNNRNDNDIGISEEVYMMLKRFTDEQKELEHAVTEQQEKIQIQPPTRTSSIPFSNLEPDDTPLRKVKAQAKAIPKPKPIITDTSPEDGAQLSPSPTRIHGAIRGGDADQSKPTDILLRLKSSASSLSKKRSLKSLRSIKLNKKSLSSHEVPPVPPIPKDQGNDAETVMISRTPIADKYGRPQNLLAHQPLTEQPQTAPPAISEHTETNPPRDIGTAEEYFRSFPDNMHLPYCPHCHSPRTAPPMPDYPSTPPNIVQNRGWCQPPGWAIHPYHPVSRPSSSPLNYPHTFVRQEHAISDHYPPEMNLSAEENRQTREPPSSQDVKNLAESGRIAAEPLLRSGPMREVRKYEGERYDSVQGEIGRSSHLKNGGDIERDATQTMGKPGRDGRKDLDEEGRLIRNSQDRDKVKDRDSCPQEITKLKPSDVSVKPRSAEGQNRPQDQGLGQKDKLERIVRQYKAEYSDAVKHYKTSGLHQNEKEQAKEKVKRAEVRLKEATQAFREQVSTHKDEEKELKGHLVEAEQGREKLAAKKEAMENAKETSKDGEPLVRKHNFTKNGTNATALPENEDSGLTADQQKMNGHLEDLQKMVEKSQVRYKQAVKIYKSERLSEEEGKAAKEGMKKADMRLKEHMQALQEARNELDGKRHAREVEVEGEGGEGEGDHPLINFKHQDKSDEQDLKRVSEDVEVEDHQMRKSPAGDDVTGRSMRASERGGDREKEELELLVKKYQARHNAALKAYKVDDLTDNQKQDAKKEVVRPQGKLKEAMQALNAFQNSPQKSDGQDANHAKGEDSARKAEDGSTGPDSAAKMKDIKNVSQQGQQITRTPDQDNNKKRKDLEGLVQKYRIRHKELIKAYKAEGLPEEKKKRIREDIKTTEGELKESIQALEAHKTNEKTGAPKTDDSKGGTNPEPSKVEESRPGYAAERDIEGKIRELEKSIMKDQIDYKQAMKSYRQEGSSDDEKREIKDRLKSIESRIKESTRILERLKQTNGITKKNNKIIGQDTKTEISDSEESLKPKLETSSKTSAAESSSSNKSKIAPSDDKVKRLEEMVKQYQIRHKEAVRQVKSEGLTGDQREQAKVSVKRMEVKLKESLQALQNIKAETEADSSQQRKDQIDGVKEKKQDQMAVKGCAGMQSEEPSKAEAPNPHKPRTNSATSPIERNSDVQKLEKQLKELKSSYAEAIKLYKSEQLSEGDKRKAKEKVMYLEQKIKQSQKGLYKIAKNGSASFQKSEKGLEGAETVQKQIKATENWDEALKEYVTTPDMTQGQREEARMKVKTARGEYDDAQRELQMAHEITGSNEPELPEKGLNAQERKGETSEHLRTRDVAQTQNLKNIPTAIARSPASMTSKPKELDEEVSREKPVEHLKKEGATSEGNHQAWAPLRLPSKRLSVPPTPSKSPTRGAVREIQPGPNVAGDITWSKTLISLANCIDLANRILVSLNDSPSPNPITEIVQHLIIGLMMQKDVLLSLKEVVGEESAGMIDEFGEHVAIIKWYVEDLMIKRKEGTLEENGVMRAEKVVEKGSQALAIRKELAVIQRSKEHPKQIEEKKKTEGMIETLDKVGFRVFLEHPTRGDADRALRAIKVLALFSSDHSDTVLVAEAEVKRKRSNLSALTEQQSGMTSFGSMLRKEVKKDKGKKREDYIDVKAEIRPGPADTIENSIRSEDKPFTSIEPTSSSYKLFPISSNSSPMPRSHTPIEEPPSSLSHLMSKISNKLHHSKSLRLNDGKEKEKEKDRKSRPRPIIAPSPHKPLKDNGVLKLPQTTQTFLTGGSSWKRRARPRKISSASLASTSSSFSATVPYTAPLPSRHDRQRSSSGDTTAPSTSYTPESGSSPAGSSPSRYSQTSVDSGSTSTVKSDRLAGELLAQADSGPQAVKHDWRNDLNSSSSGRGRVEADDSQVKRAEDVLYNKVLPVPDTSRGGRRRGDYI</sequence>
<feature type="region of interest" description="Disordered" evidence="2">
    <location>
        <begin position="870"/>
        <end position="1067"/>
    </location>
</feature>
<feature type="compositionally biased region" description="Basic and acidic residues" evidence="2">
    <location>
        <begin position="1046"/>
        <end position="1067"/>
    </location>
</feature>
<proteinExistence type="predicted"/>
<feature type="compositionally biased region" description="Polar residues" evidence="2">
    <location>
        <begin position="1809"/>
        <end position="1828"/>
    </location>
</feature>
<feature type="compositionally biased region" description="Basic and acidic residues" evidence="2">
    <location>
        <begin position="1244"/>
        <end position="1259"/>
    </location>
</feature>
<dbReference type="STRING" id="1331196.A0A1B9IFE7"/>
<feature type="compositionally biased region" description="Basic and acidic residues" evidence="2">
    <location>
        <begin position="636"/>
        <end position="681"/>
    </location>
</feature>
<dbReference type="EMBL" id="KV700092">
    <property type="protein sequence ID" value="OCF54286.1"/>
    <property type="molecule type" value="Genomic_DNA"/>
</dbReference>
<feature type="region of interest" description="Disordered" evidence="2">
    <location>
        <begin position="601"/>
        <end position="705"/>
    </location>
</feature>
<feature type="region of interest" description="Disordered" evidence="2">
    <location>
        <begin position="1792"/>
        <end position="2041"/>
    </location>
</feature>
<feature type="compositionally biased region" description="Basic and acidic residues" evidence="2">
    <location>
        <begin position="1208"/>
        <end position="1217"/>
    </location>
</feature>
<dbReference type="OrthoDB" id="2597039at2759"/>
<feature type="compositionally biased region" description="Polar residues" evidence="2">
    <location>
        <begin position="1898"/>
        <end position="1909"/>
    </location>
</feature>
<evidence type="ECO:0000256" key="1">
    <source>
        <dbReference type="SAM" id="Coils"/>
    </source>
</evidence>
<keyword evidence="1" id="KW-0175">Coiled coil</keyword>
<feature type="region of interest" description="Disordered" evidence="2">
    <location>
        <begin position="1194"/>
        <end position="1217"/>
    </location>
</feature>
<feature type="compositionally biased region" description="Basic residues" evidence="2">
    <location>
        <begin position="48"/>
        <end position="58"/>
    </location>
</feature>
<feature type="compositionally biased region" description="Basic and acidic residues" evidence="2">
    <location>
        <begin position="960"/>
        <end position="972"/>
    </location>
</feature>
<feature type="compositionally biased region" description="Polar residues" evidence="2">
    <location>
        <begin position="1749"/>
        <end position="1762"/>
    </location>
</feature>
<feature type="compositionally biased region" description="Basic and acidic residues" evidence="2">
    <location>
        <begin position="1485"/>
        <end position="1507"/>
    </location>
</feature>
<protein>
    <submittedName>
        <fullName evidence="3">Uncharacterized protein</fullName>
    </submittedName>
</protein>
<feature type="compositionally biased region" description="Polar residues" evidence="2">
    <location>
        <begin position="35"/>
        <end position="47"/>
    </location>
</feature>
<feature type="compositionally biased region" description="Basic and acidic residues" evidence="2">
    <location>
        <begin position="1860"/>
        <end position="1873"/>
    </location>
</feature>
<accession>A0A1B9IFE7</accession>
<feature type="region of interest" description="Disordered" evidence="2">
    <location>
        <begin position="326"/>
        <end position="347"/>
    </location>
</feature>
<feature type="compositionally biased region" description="Polar residues" evidence="2">
    <location>
        <begin position="173"/>
        <end position="187"/>
    </location>
</feature>
<feature type="compositionally biased region" description="Polar residues" evidence="2">
    <location>
        <begin position="1978"/>
        <end position="1992"/>
    </location>
</feature>
<feature type="compositionally biased region" description="Basic and acidic residues" evidence="2">
    <location>
        <begin position="608"/>
        <end position="627"/>
    </location>
</feature>
<feature type="compositionally biased region" description="Basic and acidic residues" evidence="2">
    <location>
        <begin position="872"/>
        <end position="898"/>
    </location>
</feature>
<feature type="compositionally biased region" description="Basic and acidic residues" evidence="2">
    <location>
        <begin position="914"/>
        <end position="932"/>
    </location>
</feature>
<feature type="compositionally biased region" description="Basic and acidic residues" evidence="2">
    <location>
        <begin position="802"/>
        <end position="826"/>
    </location>
</feature>
<feature type="compositionally biased region" description="Basic and acidic residues" evidence="2">
    <location>
        <begin position="1296"/>
        <end position="1305"/>
    </location>
</feature>
<feature type="region of interest" description="Disordered" evidence="2">
    <location>
        <begin position="1235"/>
        <end position="1305"/>
    </location>
</feature>
<feature type="region of interest" description="Disordered" evidence="2">
    <location>
        <begin position="1123"/>
        <end position="1179"/>
    </location>
</feature>
<feature type="compositionally biased region" description="Polar residues" evidence="2">
    <location>
        <begin position="1951"/>
        <end position="1966"/>
    </location>
</feature>
<evidence type="ECO:0000313" key="4">
    <source>
        <dbReference type="Proteomes" id="UP000092583"/>
    </source>
</evidence>
<feature type="compositionally biased region" description="Basic and acidic residues" evidence="2">
    <location>
        <begin position="1403"/>
        <end position="1427"/>
    </location>
</feature>
<feature type="coiled-coil region" evidence="1">
    <location>
        <begin position="1096"/>
        <end position="1123"/>
    </location>
</feature>